<keyword evidence="1" id="KW-1133">Transmembrane helix</keyword>
<name>A0A2S6GZB3_9PSEU</name>
<gene>
    <name evidence="2" type="ORF">CLV40_102421</name>
</gene>
<accession>A0A2S6GZB3</accession>
<dbReference type="RefSeq" id="WP_104477496.1">
    <property type="nucleotide sequence ID" value="NZ_CP154825.1"/>
</dbReference>
<feature type="transmembrane region" description="Helical" evidence="1">
    <location>
        <begin position="129"/>
        <end position="149"/>
    </location>
</feature>
<organism evidence="2 3">
    <name type="scientific">Actinokineospora auranticolor</name>
    <dbReference type="NCBI Taxonomy" id="155976"/>
    <lineage>
        <taxon>Bacteria</taxon>
        <taxon>Bacillati</taxon>
        <taxon>Actinomycetota</taxon>
        <taxon>Actinomycetes</taxon>
        <taxon>Pseudonocardiales</taxon>
        <taxon>Pseudonocardiaceae</taxon>
        <taxon>Actinokineospora</taxon>
    </lineage>
</organism>
<feature type="transmembrane region" description="Helical" evidence="1">
    <location>
        <begin position="182"/>
        <end position="205"/>
    </location>
</feature>
<dbReference type="AlphaFoldDB" id="A0A2S6GZB3"/>
<dbReference type="InterPro" id="IPR024244">
    <property type="entry name" value="DUF2537"/>
</dbReference>
<dbReference type="Pfam" id="PF10801">
    <property type="entry name" value="DUF2537"/>
    <property type="match status" value="1"/>
</dbReference>
<evidence type="ECO:0000256" key="1">
    <source>
        <dbReference type="SAM" id="Phobius"/>
    </source>
</evidence>
<comment type="caution">
    <text evidence="2">The sequence shown here is derived from an EMBL/GenBank/DDBJ whole genome shotgun (WGS) entry which is preliminary data.</text>
</comment>
<protein>
    <submittedName>
        <fullName evidence="2">Uncharacterized protein DUF2537</fullName>
    </submittedName>
</protein>
<evidence type="ECO:0000313" key="3">
    <source>
        <dbReference type="Proteomes" id="UP000239203"/>
    </source>
</evidence>
<dbReference type="OrthoDB" id="3573230at2"/>
<feature type="transmembrane region" description="Helical" evidence="1">
    <location>
        <begin position="156"/>
        <end position="176"/>
    </location>
</feature>
<sequence>MELRAKGERAVLVGDDGTGAREVDVDSLALGGELTAALHEWAKVVHAVRRSVPAGAPDPEPESGDSATAVVSRRGHQLAERVAAVMGAPVRYEDPLSGEVSIVEPPVAAEAEPATAAEPAEPTPWGTGLLVAGFSLALVLFAVLTLAITLYETNPLLALLSNAVISGGLLPSVWLARNVPTWRWVAVGVAAGIALGWLALPFIVFG</sequence>
<evidence type="ECO:0000313" key="2">
    <source>
        <dbReference type="EMBL" id="PPK70506.1"/>
    </source>
</evidence>
<proteinExistence type="predicted"/>
<dbReference type="EMBL" id="PTIX01000002">
    <property type="protein sequence ID" value="PPK70506.1"/>
    <property type="molecule type" value="Genomic_DNA"/>
</dbReference>
<keyword evidence="3" id="KW-1185">Reference proteome</keyword>
<keyword evidence="1" id="KW-0812">Transmembrane</keyword>
<keyword evidence="1" id="KW-0472">Membrane</keyword>
<dbReference type="Proteomes" id="UP000239203">
    <property type="component" value="Unassembled WGS sequence"/>
</dbReference>
<reference evidence="2 3" key="1">
    <citation type="submission" date="2018-02" db="EMBL/GenBank/DDBJ databases">
        <title>Genomic Encyclopedia of Archaeal and Bacterial Type Strains, Phase II (KMG-II): from individual species to whole genera.</title>
        <authorList>
            <person name="Goeker M."/>
        </authorList>
    </citation>
    <scope>NUCLEOTIDE SEQUENCE [LARGE SCALE GENOMIC DNA]</scope>
    <source>
        <strain evidence="2 3">YU 961-1</strain>
    </source>
</reference>